<dbReference type="PANTHER" id="PTHR11827:SF73">
    <property type="entry name" value="KAZACHOC, ISOFORM G"/>
    <property type="match status" value="1"/>
</dbReference>
<dbReference type="EMBL" id="KT163528">
    <property type="protein sequence ID" value="AKN21478.1"/>
    <property type="molecule type" value="mRNA"/>
</dbReference>
<feature type="domain" description="SLC12A transporter C-terminal" evidence="19">
    <location>
        <begin position="817"/>
        <end position="886"/>
    </location>
</feature>
<feature type="domain" description="SLC12A transporter C-terminal" evidence="19">
    <location>
        <begin position="671"/>
        <end position="793"/>
    </location>
</feature>
<evidence type="ECO:0000256" key="11">
    <source>
        <dbReference type="ARBA" id="ARBA00023136"/>
    </source>
</evidence>
<dbReference type="PRINTS" id="PR01081">
    <property type="entry name" value="KCLTRNSPORT"/>
</dbReference>
<proteinExistence type="evidence at transcript level"/>
<feature type="transmembrane region" description="Helical" evidence="17">
    <location>
        <begin position="117"/>
        <end position="140"/>
    </location>
</feature>
<evidence type="ECO:0000256" key="17">
    <source>
        <dbReference type="SAM" id="Phobius"/>
    </source>
</evidence>
<feature type="transmembrane region" description="Helical" evidence="17">
    <location>
        <begin position="541"/>
        <end position="562"/>
    </location>
</feature>
<feature type="compositionally biased region" description="Basic and acidic residues" evidence="16">
    <location>
        <begin position="966"/>
        <end position="990"/>
    </location>
</feature>
<evidence type="ECO:0000256" key="4">
    <source>
        <dbReference type="ARBA" id="ARBA00022538"/>
    </source>
</evidence>
<dbReference type="InterPro" id="IPR004841">
    <property type="entry name" value="AA-permease/SLC12A_dom"/>
</dbReference>
<dbReference type="InterPro" id="IPR018491">
    <property type="entry name" value="SLC12_C"/>
</dbReference>
<evidence type="ECO:0000259" key="18">
    <source>
        <dbReference type="Pfam" id="PF00324"/>
    </source>
</evidence>
<evidence type="ECO:0000256" key="3">
    <source>
        <dbReference type="ARBA" id="ARBA00022475"/>
    </source>
</evidence>
<keyword evidence="3" id="KW-1003">Cell membrane</keyword>
<evidence type="ECO:0000256" key="2">
    <source>
        <dbReference type="ARBA" id="ARBA00022448"/>
    </source>
</evidence>
<protein>
    <submittedName>
        <fullName evidence="20">Slc12a-4</fullName>
    </submittedName>
</protein>
<keyword evidence="7" id="KW-0769">Symport</keyword>
<evidence type="ECO:0000256" key="16">
    <source>
        <dbReference type="SAM" id="MobiDB-lite"/>
    </source>
</evidence>
<dbReference type="GO" id="GO:0005886">
    <property type="term" value="C:plasma membrane"/>
    <property type="evidence" value="ECO:0007669"/>
    <property type="project" value="UniProtKB-SubCell"/>
</dbReference>
<evidence type="ECO:0000313" key="20">
    <source>
        <dbReference type="EMBL" id="AKN21478.1"/>
    </source>
</evidence>
<evidence type="ECO:0000256" key="14">
    <source>
        <dbReference type="ARBA" id="ARBA00046331"/>
    </source>
</evidence>
<dbReference type="InterPro" id="IPR004842">
    <property type="entry name" value="SLC12A_fam"/>
</dbReference>
<evidence type="ECO:0000256" key="9">
    <source>
        <dbReference type="ARBA" id="ARBA00022989"/>
    </source>
</evidence>
<dbReference type="GO" id="GO:0055064">
    <property type="term" value="P:chloride ion homeostasis"/>
    <property type="evidence" value="ECO:0007669"/>
    <property type="project" value="TreeGrafter"/>
</dbReference>
<feature type="transmembrane region" description="Helical" evidence="17">
    <location>
        <begin position="410"/>
        <end position="436"/>
    </location>
</feature>
<keyword evidence="8" id="KW-0630">Potassium</keyword>
<evidence type="ECO:0000256" key="5">
    <source>
        <dbReference type="ARBA" id="ARBA00022553"/>
    </source>
</evidence>
<dbReference type="InterPro" id="IPR000076">
    <property type="entry name" value="KCL_cotranspt"/>
</dbReference>
<feature type="region of interest" description="Disordered" evidence="16">
    <location>
        <begin position="1"/>
        <end position="36"/>
    </location>
</feature>
<reference evidence="20" key="1">
    <citation type="journal article" date="2015" name="Elife">
        <title>Stem cells and fluid flow drive cyst formation in an invertebrate excretory organ.</title>
        <authorList>
            <person name="Thi-Kim Vu H."/>
            <person name="Rink J.C."/>
            <person name="McKinney S.A."/>
            <person name="McClain M."/>
            <person name="Lakshmanaperumal N."/>
            <person name="Alexander R."/>
            <person name="Sanchez Alvarado A."/>
        </authorList>
    </citation>
    <scope>NUCLEOTIDE SEQUENCE</scope>
</reference>
<keyword evidence="5" id="KW-0597">Phosphoprotein</keyword>
<dbReference type="GO" id="GO:0007268">
    <property type="term" value="P:chemical synaptic transmission"/>
    <property type="evidence" value="ECO:0007669"/>
    <property type="project" value="TreeGrafter"/>
</dbReference>
<gene>
    <name evidence="20" type="primary">slc12a-4</name>
</gene>
<evidence type="ECO:0000256" key="6">
    <source>
        <dbReference type="ARBA" id="ARBA00022692"/>
    </source>
</evidence>
<keyword evidence="11 17" id="KW-0472">Membrane</keyword>
<dbReference type="NCBIfam" id="TIGR00930">
    <property type="entry name" value="2a30"/>
    <property type="match status" value="1"/>
</dbReference>
<evidence type="ECO:0000256" key="1">
    <source>
        <dbReference type="ARBA" id="ARBA00004651"/>
    </source>
</evidence>
<comment type="catalytic activity">
    <reaction evidence="15">
        <text>K(+)(in) + chloride(in) = K(+)(out) + chloride(out)</text>
        <dbReference type="Rhea" id="RHEA:72427"/>
        <dbReference type="ChEBI" id="CHEBI:17996"/>
        <dbReference type="ChEBI" id="CHEBI:29103"/>
    </reaction>
</comment>
<sequence>MMFRKPSNAGENITKEATPLTDEEIEMSDDEEPAGDSKFDLYEEEFHTRPPMANIFNKLAQYTGGIEPTSGETKKLKEKSSNKLGTILGVYFPCLQNIFGVLFFLRLVWIIGVSGTALGFVIVFVCCCSTMLTVLSMSAIATNGKVPAGGSYFMISRSLGPEFGGTVGILFYFGTTVAAAMYIIGAIEVMLKYIVPKASLFGPIELDENIMFNNTRVYGVILLCIMMSCVFIGIKFVSKFSTISLACVLCSILCVYIGIFVANPSRSLRVCMLGDRLLNRSVVLDKEANNTFRCTKDINGPLYKLYCRNGTKDLNDEACKYFKENNVTEFPAIPGFYRPLLKDGFFQNYYTTKGSLYGEPGKEPHLDKGQSPSVSDIYISFTILIGIFFPSVTGIMAGSNRSGDLANPQFSIPLGSIAACATTSFVYLSAVIFFSATVEHTVLRDKFGGSVGEGLIVAKLAWPNEWVILIGSFLSTVGAGLQSLTGAPRLLQAIAQDNVIPFLEVFKVTTKRGEPLRAQALTFFISFLGVLIASIDSIAPLITMFFLMCYGFVNLATALNGFLQEPSWRPRFKYYHWTTSLLGLILCIALMFVSSWYYALVAIALAGGIYKYIEYRGATKEWGDATRGFQMSAAKKAILQLGDKPVHTKNWRPQILILINLDETCTKMSHPKLIDFCSQLKAGRGLTIVGTVIEGELGDKKSDSIIAKETLNRAIRDKQIKGLSEIVVASNVIEAIKILCQTSGLGNLRHNCVMVSFPEEWANDKSHIKWKQFMATLRVCQASDLAVLVPKGIDQFPYRKSKKQSANVPSDGPVEMTGTVDMWCIVHDGGLLLLLAHLLIRARAWGKCELRVFVVASEKDNTITLKKEVIRFVYDLRINAQVEVVELDQADISAYAFQRTMDLNMRKKILEDMNLRTVDTKREFQAILDKHHVAAGELTMMTNINDTSPDLPFSPLPTINVDVHENQPTEKTEETVLDEDNHPDENKESMNSHISKLKSSNTEQTLILTPDSTPLQNQRSVTFAAPTLDLNNARGDMAPEKINEFTFSPGAMHGLKQTKTGRRMHSAVRLNEMIRSRSSNASLILVNLPGPSKNESSDYNYMQYVETLTDGLARVLFVRGTGKEVITAFAE</sequence>
<evidence type="ECO:0000256" key="13">
    <source>
        <dbReference type="ARBA" id="ARBA00023214"/>
    </source>
</evidence>
<dbReference type="GO" id="GO:0055075">
    <property type="term" value="P:potassium ion homeostasis"/>
    <property type="evidence" value="ECO:0007669"/>
    <property type="project" value="TreeGrafter"/>
</dbReference>
<accession>A0A0H3YK51</accession>
<name>A0A0H3YK51_SCHMD</name>
<comment type="subcellular location">
    <subcellularLocation>
        <location evidence="1">Cell membrane</location>
        <topology evidence="1">Multi-pass membrane protein</topology>
    </subcellularLocation>
</comment>
<organism evidence="20">
    <name type="scientific">Schmidtea mediterranea</name>
    <name type="common">Freshwater planarian flatworm</name>
    <dbReference type="NCBI Taxonomy" id="79327"/>
    <lineage>
        <taxon>Eukaryota</taxon>
        <taxon>Metazoa</taxon>
        <taxon>Spiralia</taxon>
        <taxon>Lophotrochozoa</taxon>
        <taxon>Platyhelminthes</taxon>
        <taxon>Rhabditophora</taxon>
        <taxon>Seriata</taxon>
        <taxon>Tricladida</taxon>
        <taxon>Continenticola</taxon>
        <taxon>Geoplanoidea</taxon>
        <taxon>Dugesiidae</taxon>
        <taxon>Schmidtea</taxon>
    </lineage>
</organism>
<evidence type="ECO:0000256" key="8">
    <source>
        <dbReference type="ARBA" id="ARBA00022958"/>
    </source>
</evidence>
<dbReference type="GO" id="GO:1990573">
    <property type="term" value="P:potassium ion import across plasma membrane"/>
    <property type="evidence" value="ECO:0007669"/>
    <property type="project" value="TreeGrafter"/>
</dbReference>
<feature type="region of interest" description="Disordered" evidence="16">
    <location>
        <begin position="966"/>
        <end position="995"/>
    </location>
</feature>
<evidence type="ECO:0000256" key="7">
    <source>
        <dbReference type="ARBA" id="ARBA00022847"/>
    </source>
</evidence>
<keyword evidence="10" id="KW-0406">Ion transport</keyword>
<dbReference type="GO" id="GO:0006884">
    <property type="term" value="P:cell volume homeostasis"/>
    <property type="evidence" value="ECO:0007669"/>
    <property type="project" value="TreeGrafter"/>
</dbReference>
<keyword evidence="4" id="KW-0633">Potassium transport</keyword>
<keyword evidence="9 17" id="KW-1133">Transmembrane helix</keyword>
<evidence type="ECO:0000256" key="10">
    <source>
        <dbReference type="ARBA" id="ARBA00023065"/>
    </source>
</evidence>
<feature type="transmembrane region" description="Helical" evidence="17">
    <location>
        <begin position="217"/>
        <end position="237"/>
    </location>
</feature>
<keyword evidence="13" id="KW-0868">Chloride</keyword>
<dbReference type="GO" id="GO:0045202">
    <property type="term" value="C:synapse"/>
    <property type="evidence" value="ECO:0007669"/>
    <property type="project" value="GOC"/>
</dbReference>
<evidence type="ECO:0000256" key="12">
    <source>
        <dbReference type="ARBA" id="ARBA00023180"/>
    </source>
</evidence>
<keyword evidence="2" id="KW-0813">Transport</keyword>
<evidence type="ECO:0000259" key="19">
    <source>
        <dbReference type="Pfam" id="PF03522"/>
    </source>
</evidence>
<feature type="domain" description="Amino acid permease/ SLC12A" evidence="18">
    <location>
        <begin position="378"/>
        <end position="656"/>
    </location>
</feature>
<feature type="transmembrane region" description="Helical" evidence="17">
    <location>
        <begin position="84"/>
        <end position="111"/>
    </location>
</feature>
<dbReference type="OrthoDB" id="2020542at2759"/>
<evidence type="ECO:0000256" key="15">
    <source>
        <dbReference type="ARBA" id="ARBA00047825"/>
    </source>
</evidence>
<feature type="domain" description="SLC12A transporter C-terminal" evidence="19">
    <location>
        <begin position="981"/>
        <end position="1129"/>
    </location>
</feature>
<dbReference type="AlphaFoldDB" id="A0A0H3YK51"/>
<keyword evidence="12" id="KW-0325">Glycoprotein</keyword>
<dbReference type="Pfam" id="PF00324">
    <property type="entry name" value="AA_permease"/>
    <property type="match status" value="2"/>
</dbReference>
<feature type="transmembrane region" description="Helical" evidence="17">
    <location>
        <begin position="516"/>
        <end position="535"/>
    </location>
</feature>
<keyword evidence="6 17" id="KW-0812">Transmembrane</keyword>
<feature type="domain" description="Amino acid permease/ SLC12A" evidence="18">
    <location>
        <begin position="90"/>
        <end position="261"/>
    </location>
</feature>
<feature type="transmembrane region" description="Helical" evidence="17">
    <location>
        <begin position="377"/>
        <end position="398"/>
    </location>
</feature>
<dbReference type="Pfam" id="PF03522">
    <property type="entry name" value="SLC12"/>
    <property type="match status" value="3"/>
</dbReference>
<feature type="transmembrane region" description="Helical" evidence="17">
    <location>
        <begin position="243"/>
        <end position="262"/>
    </location>
</feature>
<comment type="similarity">
    <text evidence="14">Belongs to the SLC12A transporter family. K/Cl co-transporter subfamily.</text>
</comment>
<dbReference type="GO" id="GO:0015379">
    <property type="term" value="F:potassium:chloride symporter activity"/>
    <property type="evidence" value="ECO:0007669"/>
    <property type="project" value="InterPro"/>
</dbReference>
<dbReference type="PANTHER" id="PTHR11827">
    <property type="entry name" value="SOLUTE CARRIER FAMILY 12, CATION COTRANSPORTERS"/>
    <property type="match status" value="1"/>
</dbReference>
<feature type="compositionally biased region" description="Acidic residues" evidence="16">
    <location>
        <begin position="21"/>
        <end position="34"/>
    </location>
</feature>
<dbReference type="Gene3D" id="1.20.1740.10">
    <property type="entry name" value="Amino acid/polyamine transporter I"/>
    <property type="match status" value="1"/>
</dbReference>